<dbReference type="PANTHER" id="PTHR34464">
    <property type="entry name" value="OS09G0376300 PROTEIN"/>
    <property type="match status" value="1"/>
</dbReference>
<dbReference type="EMBL" id="CM003613">
    <property type="protein sequence ID" value="KYP54973.1"/>
    <property type="molecule type" value="Genomic_DNA"/>
</dbReference>
<protein>
    <submittedName>
        <fullName evidence="1">Uncharacterized protein</fullName>
    </submittedName>
</protein>
<name>A0A151SJL5_CAJCA</name>
<dbReference type="STRING" id="3821.A0A151SJL5"/>
<proteinExistence type="predicted"/>
<dbReference type="PANTHER" id="PTHR34464:SF3">
    <property type="entry name" value="OS09G0376300 PROTEIN"/>
    <property type="match status" value="1"/>
</dbReference>
<dbReference type="OrthoDB" id="686813at2759"/>
<evidence type="ECO:0000313" key="2">
    <source>
        <dbReference type="Proteomes" id="UP000075243"/>
    </source>
</evidence>
<dbReference type="OMA" id="SEWSIGW"/>
<dbReference type="AlphaFoldDB" id="A0A151SJL5"/>
<reference evidence="1 2" key="1">
    <citation type="journal article" date="2012" name="Nat. Biotechnol.">
        <title>Draft genome sequence of pigeonpea (Cajanus cajan), an orphan legume crop of resource-poor farmers.</title>
        <authorList>
            <person name="Varshney R.K."/>
            <person name="Chen W."/>
            <person name="Li Y."/>
            <person name="Bharti A.K."/>
            <person name="Saxena R.K."/>
            <person name="Schlueter J.A."/>
            <person name="Donoghue M.T."/>
            <person name="Azam S."/>
            <person name="Fan G."/>
            <person name="Whaley A.M."/>
            <person name="Farmer A.D."/>
            <person name="Sheridan J."/>
            <person name="Iwata A."/>
            <person name="Tuteja R."/>
            <person name="Penmetsa R.V."/>
            <person name="Wu W."/>
            <person name="Upadhyaya H.D."/>
            <person name="Yang S.P."/>
            <person name="Shah T."/>
            <person name="Saxena K.B."/>
            <person name="Michael T."/>
            <person name="McCombie W.R."/>
            <person name="Yang B."/>
            <person name="Zhang G."/>
            <person name="Yang H."/>
            <person name="Wang J."/>
            <person name="Spillane C."/>
            <person name="Cook D.R."/>
            <person name="May G.D."/>
            <person name="Xu X."/>
            <person name="Jackson S.A."/>
        </authorList>
    </citation>
    <scope>NUCLEOTIDE SEQUENCE [LARGE SCALE GENOMIC DNA]</scope>
    <source>
        <strain evidence="2">cv. Asha</strain>
    </source>
</reference>
<dbReference type="Gramene" id="C.cajan_01145.t">
    <property type="protein sequence ID" value="C.cajan_01145.t"/>
    <property type="gene ID" value="C.cajan_01145"/>
</dbReference>
<sequence length="162" mass="17637">MTISLTRLAWSVWGGRGKEEKPVSKVSALNSSPSSEWGIANDTKKMAPPHRKERRVHREYGDVTLVPFDDDFSSGWCLCGSESDDSEWSIGWLEPLGSGFQSDDIDGDGFAVLVPCYKPSCKEVGASNKALLSAIKNLSNGFSSAGKSCIEQWLASLQNFEA</sequence>
<keyword evidence="2" id="KW-1185">Reference proteome</keyword>
<dbReference type="Proteomes" id="UP000075243">
    <property type="component" value="Chromosome 11"/>
</dbReference>
<gene>
    <name evidence="1" type="ORF">KK1_001174</name>
</gene>
<evidence type="ECO:0000313" key="1">
    <source>
        <dbReference type="EMBL" id="KYP54973.1"/>
    </source>
</evidence>
<organism evidence="1 2">
    <name type="scientific">Cajanus cajan</name>
    <name type="common">Pigeon pea</name>
    <name type="synonym">Cajanus indicus</name>
    <dbReference type="NCBI Taxonomy" id="3821"/>
    <lineage>
        <taxon>Eukaryota</taxon>
        <taxon>Viridiplantae</taxon>
        <taxon>Streptophyta</taxon>
        <taxon>Embryophyta</taxon>
        <taxon>Tracheophyta</taxon>
        <taxon>Spermatophyta</taxon>
        <taxon>Magnoliopsida</taxon>
        <taxon>eudicotyledons</taxon>
        <taxon>Gunneridae</taxon>
        <taxon>Pentapetalae</taxon>
        <taxon>rosids</taxon>
        <taxon>fabids</taxon>
        <taxon>Fabales</taxon>
        <taxon>Fabaceae</taxon>
        <taxon>Papilionoideae</taxon>
        <taxon>50 kb inversion clade</taxon>
        <taxon>NPAAA clade</taxon>
        <taxon>indigoferoid/millettioid clade</taxon>
        <taxon>Phaseoleae</taxon>
        <taxon>Cajanus</taxon>
    </lineage>
</organism>
<accession>A0A151SJL5</accession>